<evidence type="ECO:0000313" key="2">
    <source>
        <dbReference type="Proteomes" id="UP000243525"/>
    </source>
</evidence>
<dbReference type="AlphaFoldDB" id="A0A2T5C4H1"/>
<proteinExistence type="predicted"/>
<dbReference type="Proteomes" id="UP000243525">
    <property type="component" value="Unassembled WGS sequence"/>
</dbReference>
<comment type="caution">
    <text evidence="1">The sequence shown here is derived from an EMBL/GenBank/DDBJ whole genome shotgun (WGS) entry which is preliminary data.</text>
</comment>
<name>A0A2T5C4H1_9BACT</name>
<gene>
    <name evidence="1" type="ORF">C8N47_10317</name>
</gene>
<organism evidence="1 2">
    <name type="scientific">Mangrovibacterium marinum</name>
    <dbReference type="NCBI Taxonomy" id="1639118"/>
    <lineage>
        <taxon>Bacteria</taxon>
        <taxon>Pseudomonadati</taxon>
        <taxon>Bacteroidota</taxon>
        <taxon>Bacteroidia</taxon>
        <taxon>Marinilabiliales</taxon>
        <taxon>Prolixibacteraceae</taxon>
        <taxon>Mangrovibacterium</taxon>
    </lineage>
</organism>
<evidence type="ECO:0000313" key="1">
    <source>
        <dbReference type="EMBL" id="PTN09733.1"/>
    </source>
</evidence>
<reference evidence="1 2" key="1">
    <citation type="submission" date="2018-04" db="EMBL/GenBank/DDBJ databases">
        <title>Genomic Encyclopedia of Archaeal and Bacterial Type Strains, Phase II (KMG-II): from individual species to whole genera.</title>
        <authorList>
            <person name="Goeker M."/>
        </authorList>
    </citation>
    <scope>NUCLEOTIDE SEQUENCE [LARGE SCALE GENOMIC DNA]</scope>
    <source>
        <strain evidence="1 2">DSM 28823</strain>
    </source>
</reference>
<protein>
    <submittedName>
        <fullName evidence="1">Uncharacterized protein</fullName>
    </submittedName>
</protein>
<keyword evidence="2" id="KW-1185">Reference proteome</keyword>
<accession>A0A2T5C4H1</accession>
<dbReference type="EMBL" id="QAAD01000003">
    <property type="protein sequence ID" value="PTN09733.1"/>
    <property type="molecule type" value="Genomic_DNA"/>
</dbReference>
<sequence>MFLKRPESNGKLSAIPEGYNLGSFGISVGKIPSRTGRENLYVDTCATQILPSYRLSYPLK</sequence>